<dbReference type="Proteomes" id="UP000056252">
    <property type="component" value="Chromosome"/>
</dbReference>
<keyword evidence="1" id="KW-0812">Transmembrane</keyword>
<proteinExistence type="predicted"/>
<feature type="transmembrane region" description="Helical" evidence="1">
    <location>
        <begin position="78"/>
        <end position="105"/>
    </location>
</feature>
<sequence length="112" mass="12806">MLRYFPFAQLAKGHEKKNKGNSEKPFVYWGLAHALRARVSEDLKCLYARCDVCVCVCVKTFSEICKYKALKDARELEFFCIDALLVIFVCLIISRLLFLIGLSLVQTPIPLT</sequence>
<dbReference type="AlphaFoldDB" id="A0A0S2KLK9"/>
<name>A0A0S2KLK9_9BACT</name>
<dbReference type="KEGG" id="peo:AS203_08815"/>
<dbReference type="EMBL" id="CP013195">
    <property type="protein sequence ID" value="ALO49175.1"/>
    <property type="molecule type" value="Genomic_DNA"/>
</dbReference>
<keyword evidence="1" id="KW-0472">Membrane</keyword>
<keyword evidence="1" id="KW-1133">Transmembrane helix</keyword>
<organism evidence="2 3">
    <name type="scientific">Hoylesella enoeca</name>
    <dbReference type="NCBI Taxonomy" id="76123"/>
    <lineage>
        <taxon>Bacteria</taxon>
        <taxon>Pseudomonadati</taxon>
        <taxon>Bacteroidota</taxon>
        <taxon>Bacteroidia</taxon>
        <taxon>Bacteroidales</taxon>
        <taxon>Prevotellaceae</taxon>
        <taxon>Hoylesella</taxon>
    </lineage>
</organism>
<protein>
    <submittedName>
        <fullName evidence="2">Uncharacterized protein</fullName>
    </submittedName>
</protein>
<reference evidence="3" key="1">
    <citation type="submission" date="2015-11" db="EMBL/GenBank/DDBJ databases">
        <authorList>
            <person name="Holder M.E."/>
            <person name="Ajami N.J."/>
            <person name="Petrosino J.F."/>
        </authorList>
    </citation>
    <scope>NUCLEOTIDE SEQUENCE [LARGE SCALE GENOMIC DNA]</scope>
    <source>
        <strain evidence="3">F0113</strain>
    </source>
</reference>
<keyword evidence="3" id="KW-1185">Reference proteome</keyword>
<evidence type="ECO:0000256" key="1">
    <source>
        <dbReference type="SAM" id="Phobius"/>
    </source>
</evidence>
<accession>A0A0S2KLK9</accession>
<evidence type="ECO:0000313" key="3">
    <source>
        <dbReference type="Proteomes" id="UP000056252"/>
    </source>
</evidence>
<evidence type="ECO:0000313" key="2">
    <source>
        <dbReference type="EMBL" id="ALO49175.1"/>
    </source>
</evidence>
<gene>
    <name evidence="2" type="ORF">AS203_08815</name>
</gene>